<protein>
    <submittedName>
        <fullName evidence="2">Uncharacterized protein</fullName>
    </submittedName>
</protein>
<feature type="compositionally biased region" description="Basic and acidic residues" evidence="1">
    <location>
        <begin position="151"/>
        <end position="170"/>
    </location>
</feature>
<organism evidence="2 3">
    <name type="scientific">Podospora didyma</name>
    <dbReference type="NCBI Taxonomy" id="330526"/>
    <lineage>
        <taxon>Eukaryota</taxon>
        <taxon>Fungi</taxon>
        <taxon>Dikarya</taxon>
        <taxon>Ascomycota</taxon>
        <taxon>Pezizomycotina</taxon>
        <taxon>Sordariomycetes</taxon>
        <taxon>Sordariomycetidae</taxon>
        <taxon>Sordariales</taxon>
        <taxon>Podosporaceae</taxon>
        <taxon>Podospora</taxon>
    </lineage>
</organism>
<feature type="region of interest" description="Disordered" evidence="1">
    <location>
        <begin position="194"/>
        <end position="217"/>
    </location>
</feature>
<reference evidence="2" key="1">
    <citation type="journal article" date="2023" name="Mol. Phylogenet. Evol.">
        <title>Genome-scale phylogeny and comparative genomics of the fungal order Sordariales.</title>
        <authorList>
            <person name="Hensen N."/>
            <person name="Bonometti L."/>
            <person name="Westerberg I."/>
            <person name="Brannstrom I.O."/>
            <person name="Guillou S."/>
            <person name="Cros-Aarteil S."/>
            <person name="Calhoun S."/>
            <person name="Haridas S."/>
            <person name="Kuo A."/>
            <person name="Mondo S."/>
            <person name="Pangilinan J."/>
            <person name="Riley R."/>
            <person name="LaButti K."/>
            <person name="Andreopoulos B."/>
            <person name="Lipzen A."/>
            <person name="Chen C."/>
            <person name="Yan M."/>
            <person name="Daum C."/>
            <person name="Ng V."/>
            <person name="Clum A."/>
            <person name="Steindorff A."/>
            <person name="Ohm R.A."/>
            <person name="Martin F."/>
            <person name="Silar P."/>
            <person name="Natvig D.O."/>
            <person name="Lalanne C."/>
            <person name="Gautier V."/>
            <person name="Ament-Velasquez S.L."/>
            <person name="Kruys A."/>
            <person name="Hutchinson M.I."/>
            <person name="Powell A.J."/>
            <person name="Barry K."/>
            <person name="Miller A.N."/>
            <person name="Grigoriev I.V."/>
            <person name="Debuchy R."/>
            <person name="Gladieux P."/>
            <person name="Hiltunen Thoren M."/>
            <person name="Johannesson H."/>
        </authorList>
    </citation>
    <scope>NUCLEOTIDE SEQUENCE</scope>
    <source>
        <strain evidence="2">CBS 232.78</strain>
    </source>
</reference>
<accession>A0AAE0TZN5</accession>
<dbReference type="AlphaFoldDB" id="A0AAE0TZN5"/>
<keyword evidence="3" id="KW-1185">Reference proteome</keyword>
<reference evidence="2" key="2">
    <citation type="submission" date="2023-06" db="EMBL/GenBank/DDBJ databases">
        <authorList>
            <consortium name="Lawrence Berkeley National Laboratory"/>
            <person name="Haridas S."/>
            <person name="Hensen N."/>
            <person name="Bonometti L."/>
            <person name="Westerberg I."/>
            <person name="Brannstrom I.O."/>
            <person name="Guillou S."/>
            <person name="Cros-Aarteil S."/>
            <person name="Calhoun S."/>
            <person name="Kuo A."/>
            <person name="Mondo S."/>
            <person name="Pangilinan J."/>
            <person name="Riley R."/>
            <person name="LaButti K."/>
            <person name="Andreopoulos B."/>
            <person name="Lipzen A."/>
            <person name="Chen C."/>
            <person name="Yanf M."/>
            <person name="Daum C."/>
            <person name="Ng V."/>
            <person name="Clum A."/>
            <person name="Steindorff A."/>
            <person name="Ohm R."/>
            <person name="Martin F."/>
            <person name="Silar P."/>
            <person name="Natvig D."/>
            <person name="Lalanne C."/>
            <person name="Gautier V."/>
            <person name="Ament-velasquez S.L."/>
            <person name="Kruys A."/>
            <person name="Hutchinson M.I."/>
            <person name="Powell A.J."/>
            <person name="Barry K."/>
            <person name="Miller A.N."/>
            <person name="Grigoriev I.V."/>
            <person name="Debuchy R."/>
            <person name="Gladieux P."/>
            <person name="Thoren M.H."/>
            <person name="Johannesson H."/>
        </authorList>
    </citation>
    <scope>NUCLEOTIDE SEQUENCE</scope>
    <source>
        <strain evidence="2">CBS 232.78</strain>
    </source>
</reference>
<feature type="region of interest" description="Disordered" evidence="1">
    <location>
        <begin position="146"/>
        <end position="170"/>
    </location>
</feature>
<sequence>MAAWASGDGRGCTTKSRLIQKFVLAPFSCRSQQAPSHFEVPEKPLPAVDSARLDDEVPEGFPHIASTLHDFCPTNKRHGLQAGRPVLDWQRPLRPEWDKNRILLATGRYADEKIEREPIAVPDWSQGFPQSPTRATRSTLRIPPFTAATKKRQETLRRERQEREKKKELVEEKFERTRLELSRLEKLLPDFGLRSSDWVTGEPSSNTSQPIDGEAHA</sequence>
<gene>
    <name evidence="2" type="ORF">B0H63DRAFT_182356</name>
</gene>
<dbReference type="Proteomes" id="UP001285441">
    <property type="component" value="Unassembled WGS sequence"/>
</dbReference>
<dbReference type="EMBL" id="JAULSW010000004">
    <property type="protein sequence ID" value="KAK3385402.1"/>
    <property type="molecule type" value="Genomic_DNA"/>
</dbReference>
<name>A0AAE0TZN5_9PEZI</name>
<evidence type="ECO:0000256" key="1">
    <source>
        <dbReference type="SAM" id="MobiDB-lite"/>
    </source>
</evidence>
<comment type="caution">
    <text evidence="2">The sequence shown here is derived from an EMBL/GenBank/DDBJ whole genome shotgun (WGS) entry which is preliminary data.</text>
</comment>
<evidence type="ECO:0000313" key="3">
    <source>
        <dbReference type="Proteomes" id="UP001285441"/>
    </source>
</evidence>
<proteinExistence type="predicted"/>
<evidence type="ECO:0000313" key="2">
    <source>
        <dbReference type="EMBL" id="KAK3385402.1"/>
    </source>
</evidence>